<evidence type="ECO:0000256" key="5">
    <source>
        <dbReference type="HAMAP-Rule" id="MF_00709"/>
    </source>
</evidence>
<dbReference type="GO" id="GO:0045283">
    <property type="term" value="C:fumarate reductase complex"/>
    <property type="evidence" value="ECO:0007669"/>
    <property type="project" value="UniProtKB-UniRule"/>
</dbReference>
<dbReference type="InterPro" id="IPR003418">
    <property type="entry name" value="Fumarate_red_D"/>
</dbReference>
<sequence length="121" mass="13232">MVVDKHPKRSEEPVWWGLFGAGGTWFAMISPVTILVLGILVPLGVIDSEAMSYERVSEFATSIIGGLFVIATLALPIWHAMHRVHHGMHDLKIHAGTLGKVICYFTAGFISLLGVVFVCMI</sequence>
<feature type="transmembrane region" description="Helical" evidence="5">
    <location>
        <begin position="98"/>
        <end position="120"/>
    </location>
</feature>
<dbReference type="HAMAP" id="MF_00709">
    <property type="entry name" value="Fumarate_red_D"/>
    <property type="match status" value="1"/>
</dbReference>
<dbReference type="SUPFAM" id="SSF81343">
    <property type="entry name" value="Fumarate reductase respiratory complex transmembrane subunits"/>
    <property type="match status" value="1"/>
</dbReference>
<name>A0A2U3B8W2_9VIBR</name>
<evidence type="ECO:0000313" key="7">
    <source>
        <dbReference type="Proteomes" id="UP000245362"/>
    </source>
</evidence>
<keyword evidence="7" id="KW-1185">Reference proteome</keyword>
<comment type="subunit">
    <text evidence="5">Part of an enzyme complex containing four subunits: a flavoprotein (FrdA), an iron-sulfur protein (FrdB), and two hydrophobic anchor proteins (FrdC and FrdD).</text>
</comment>
<comment type="similarity">
    <text evidence="5">Belongs to the FrdD family.</text>
</comment>
<dbReference type="GO" id="GO:0000104">
    <property type="term" value="F:succinate dehydrogenase activity"/>
    <property type="evidence" value="ECO:0007669"/>
    <property type="project" value="UniProtKB-UniRule"/>
</dbReference>
<protein>
    <recommendedName>
        <fullName evidence="5">Fumarate reductase subunit D</fullName>
    </recommendedName>
    <alternativeName>
        <fullName evidence="5">Quinol-fumarate reductase subunit D</fullName>
        <shortName evidence="5">QFR subunit D</shortName>
    </alternativeName>
</protein>
<accession>A0A2U3B8W2</accession>
<feature type="transmembrane region" description="Helical" evidence="5">
    <location>
        <begin position="58"/>
        <end position="78"/>
    </location>
</feature>
<dbReference type="Gene3D" id="1.20.1300.10">
    <property type="entry name" value="Fumarate reductase/succinate dehydrogenase, transmembrane subunit"/>
    <property type="match status" value="1"/>
</dbReference>
<comment type="function">
    <text evidence="5">Anchors the catalytic components of the fumarate reductase complex to the cell membrane, binds quinones.</text>
</comment>
<dbReference type="Pfam" id="PF02313">
    <property type="entry name" value="Fumarate_red_D"/>
    <property type="match status" value="1"/>
</dbReference>
<feature type="transmembrane region" description="Helical" evidence="5">
    <location>
        <begin position="25"/>
        <end position="46"/>
    </location>
</feature>
<evidence type="ECO:0000256" key="3">
    <source>
        <dbReference type="ARBA" id="ARBA00022989"/>
    </source>
</evidence>
<keyword evidence="2 5" id="KW-0812">Transmembrane</keyword>
<dbReference type="GO" id="GO:0006106">
    <property type="term" value="P:fumarate metabolic process"/>
    <property type="evidence" value="ECO:0007669"/>
    <property type="project" value="InterPro"/>
</dbReference>
<dbReference type="Proteomes" id="UP000245362">
    <property type="component" value="Unassembled WGS sequence"/>
</dbReference>
<dbReference type="CDD" id="cd00547">
    <property type="entry name" value="QFR_TypeD_subunitD"/>
    <property type="match status" value="1"/>
</dbReference>
<evidence type="ECO:0000256" key="2">
    <source>
        <dbReference type="ARBA" id="ARBA00022692"/>
    </source>
</evidence>
<dbReference type="InterPro" id="IPR034804">
    <property type="entry name" value="SQR/QFR_C/D"/>
</dbReference>
<proteinExistence type="inferred from homology"/>
<dbReference type="OrthoDB" id="9804636at2"/>
<dbReference type="PIRSF" id="PIRSF000179">
    <property type="entry name" value="FrdD"/>
    <property type="match status" value="1"/>
</dbReference>
<keyword evidence="1 5" id="KW-1003">Cell membrane</keyword>
<dbReference type="NCBIfam" id="NF003977">
    <property type="entry name" value="PRK05470.1-1"/>
    <property type="match status" value="1"/>
</dbReference>
<reference evidence="6 7" key="1">
    <citation type="submission" date="2018-05" db="EMBL/GenBank/DDBJ databases">
        <title>Vibrio limimaris sp. nov., isolated from marine sediment.</title>
        <authorList>
            <person name="Li C.-M."/>
        </authorList>
    </citation>
    <scope>NUCLEOTIDE SEQUENCE [LARGE SCALE GENOMIC DNA]</scope>
    <source>
        <strain evidence="6 7">E4404</strain>
    </source>
</reference>
<dbReference type="AlphaFoldDB" id="A0A2U3B8W2"/>
<comment type="subcellular location">
    <subcellularLocation>
        <location evidence="5">Cell membrane</location>
        <topology evidence="5">Multi-pass membrane protein</topology>
    </subcellularLocation>
</comment>
<keyword evidence="4 5" id="KW-0472">Membrane</keyword>
<evidence type="ECO:0000256" key="4">
    <source>
        <dbReference type="ARBA" id="ARBA00023136"/>
    </source>
</evidence>
<keyword evidence="3 5" id="KW-1133">Transmembrane helix</keyword>
<organism evidence="6 7">
    <name type="scientific">Vibrio albus</name>
    <dbReference type="NCBI Taxonomy" id="2200953"/>
    <lineage>
        <taxon>Bacteria</taxon>
        <taxon>Pseudomonadati</taxon>
        <taxon>Pseudomonadota</taxon>
        <taxon>Gammaproteobacteria</taxon>
        <taxon>Vibrionales</taxon>
        <taxon>Vibrionaceae</taxon>
        <taxon>Vibrio</taxon>
    </lineage>
</organism>
<dbReference type="GO" id="GO:0005886">
    <property type="term" value="C:plasma membrane"/>
    <property type="evidence" value="ECO:0007669"/>
    <property type="project" value="UniProtKB-SubCell"/>
</dbReference>
<dbReference type="EMBL" id="QFWT01000006">
    <property type="protein sequence ID" value="PWI33185.1"/>
    <property type="molecule type" value="Genomic_DNA"/>
</dbReference>
<evidence type="ECO:0000256" key="1">
    <source>
        <dbReference type="ARBA" id="ARBA00022475"/>
    </source>
</evidence>
<comment type="caution">
    <text evidence="6">The sequence shown here is derived from an EMBL/GenBank/DDBJ whole genome shotgun (WGS) entry which is preliminary data.</text>
</comment>
<evidence type="ECO:0000313" key="6">
    <source>
        <dbReference type="EMBL" id="PWI33185.1"/>
    </source>
</evidence>
<gene>
    <name evidence="5" type="primary">frdD</name>
    <name evidence="6" type="ORF">DI392_12595</name>
</gene>